<name>A0A2T2XDL9_9FIRM</name>
<comment type="caution">
    <text evidence="1">The sequence shown here is derived from an EMBL/GenBank/DDBJ whole genome shotgun (WGS) entry which is preliminary data.</text>
</comment>
<organism evidence="1 2">
    <name type="scientific">Sulfobacillus benefaciens</name>
    <dbReference type="NCBI Taxonomy" id="453960"/>
    <lineage>
        <taxon>Bacteria</taxon>
        <taxon>Bacillati</taxon>
        <taxon>Bacillota</taxon>
        <taxon>Clostridia</taxon>
        <taxon>Eubacteriales</taxon>
        <taxon>Clostridiales Family XVII. Incertae Sedis</taxon>
        <taxon>Sulfobacillus</taxon>
    </lineage>
</organism>
<proteinExistence type="predicted"/>
<dbReference type="EMBL" id="PXYW01000037">
    <property type="protein sequence ID" value="PSR32547.1"/>
    <property type="molecule type" value="Genomic_DNA"/>
</dbReference>
<dbReference type="GO" id="GO:0000725">
    <property type="term" value="P:recombinational repair"/>
    <property type="evidence" value="ECO:0007669"/>
    <property type="project" value="TreeGrafter"/>
</dbReference>
<dbReference type="InterPro" id="IPR020568">
    <property type="entry name" value="Ribosomal_Su5_D2-typ_SF"/>
</dbReference>
<protein>
    <submittedName>
        <fullName evidence="1">DNA repair protein RadA</fullName>
    </submittedName>
</protein>
<dbReference type="Gene3D" id="3.30.230.10">
    <property type="match status" value="1"/>
</dbReference>
<dbReference type="SUPFAM" id="SSF54211">
    <property type="entry name" value="Ribosomal protein S5 domain 2-like"/>
    <property type="match status" value="1"/>
</dbReference>
<dbReference type="PANTHER" id="PTHR32472">
    <property type="entry name" value="DNA REPAIR PROTEIN RADA"/>
    <property type="match status" value="1"/>
</dbReference>
<dbReference type="PANTHER" id="PTHR32472:SF10">
    <property type="entry name" value="DNA REPAIR PROTEIN RADA-LIKE PROTEIN"/>
    <property type="match status" value="1"/>
</dbReference>
<dbReference type="PRINTS" id="PR01874">
    <property type="entry name" value="DNAREPAIRADA"/>
</dbReference>
<evidence type="ECO:0000313" key="1">
    <source>
        <dbReference type="EMBL" id="PSR32547.1"/>
    </source>
</evidence>
<dbReference type="Proteomes" id="UP000242972">
    <property type="component" value="Unassembled WGS sequence"/>
</dbReference>
<accession>A0A2T2XDL9</accession>
<reference evidence="1 2" key="1">
    <citation type="journal article" date="2014" name="BMC Genomics">
        <title>Comparison of environmental and isolate Sulfobacillus genomes reveals diverse carbon, sulfur, nitrogen, and hydrogen metabolisms.</title>
        <authorList>
            <person name="Justice N.B."/>
            <person name="Norman A."/>
            <person name="Brown C.T."/>
            <person name="Singh A."/>
            <person name="Thomas B.C."/>
            <person name="Banfield J.F."/>
        </authorList>
    </citation>
    <scope>NUCLEOTIDE SEQUENCE [LARGE SCALE GENOMIC DNA]</scope>
    <source>
        <strain evidence="1">AMDSBA4</strain>
    </source>
</reference>
<gene>
    <name evidence="1" type="ORF">C7B46_13840</name>
</gene>
<dbReference type="GO" id="GO:0005829">
    <property type="term" value="C:cytosol"/>
    <property type="evidence" value="ECO:0007669"/>
    <property type="project" value="TreeGrafter"/>
</dbReference>
<dbReference type="InterPro" id="IPR014721">
    <property type="entry name" value="Ribsml_uS5_D2-typ_fold_subgr"/>
</dbReference>
<sequence length="233" mass="24706">MVEHLVDVVLMFEGDRQHPFRTLRGIKNRFGATNELGLFAMEGEGLVAVEDPSRSLLAERPLDAAGSAVVAAIEGTRPILVEVQALLVRSYGTPRRVVSGLDPHRAALVLAVMERHLGVRISEMDAYFKLTGGVSLDDPGLDLGILCAALSSIRGIPVASEWVVAGEVGLTGELRRVGRIADRLKEAQSLGFKRGLIPGKVAEIYPGIAATGVVTVAQAAIRLGLNPDVGENS</sequence>
<dbReference type="AlphaFoldDB" id="A0A2T2XDL9"/>
<evidence type="ECO:0000313" key="2">
    <source>
        <dbReference type="Proteomes" id="UP000242972"/>
    </source>
</evidence>